<accession>A0A0D0DNU0</accession>
<evidence type="ECO:0000256" key="9">
    <source>
        <dbReference type="PIRSR" id="PIRSR602401-1"/>
    </source>
</evidence>
<dbReference type="Proteomes" id="UP000054538">
    <property type="component" value="Unassembled WGS sequence"/>
</dbReference>
<evidence type="ECO:0008006" key="13">
    <source>
        <dbReference type="Google" id="ProtNLM"/>
    </source>
</evidence>
<dbReference type="HOGENOM" id="CLU_001570_2_3_1"/>
<protein>
    <recommendedName>
        <fullName evidence="13">Cytochrome P450</fullName>
    </recommendedName>
</protein>
<evidence type="ECO:0000256" key="8">
    <source>
        <dbReference type="ARBA" id="ARBA00023033"/>
    </source>
</evidence>
<dbReference type="InParanoid" id="A0A0D0DNU0"/>
<dbReference type="GO" id="GO:0005506">
    <property type="term" value="F:iron ion binding"/>
    <property type="evidence" value="ECO:0007669"/>
    <property type="project" value="InterPro"/>
</dbReference>
<dbReference type="InterPro" id="IPR002401">
    <property type="entry name" value="Cyt_P450_E_grp-I"/>
</dbReference>
<dbReference type="PROSITE" id="PS00086">
    <property type="entry name" value="CYTOCHROME_P450"/>
    <property type="match status" value="1"/>
</dbReference>
<dbReference type="GO" id="GO:0004497">
    <property type="term" value="F:monooxygenase activity"/>
    <property type="evidence" value="ECO:0007669"/>
    <property type="project" value="UniProtKB-KW"/>
</dbReference>
<sequence>MAQVISAFNVCLFGAGLYIAKRVLDSNRLCALPPGPIGWPIIGNLFEISSEQTWLDFAELSKKYGKFLNPGTTELVLSGDISSISILGTRYVILNSYKVVSEILEKQSAKCSDRPHLTMGGDLVGWSSGMLFVNYGERLRCYRKLFYRMFGSRSSTAAFNPIEEEETRRFLRNVLEQPDSLAAHIRATAGAVILKITYGYNVQADEDPFVKLADRAMANISLVTAPGAFLVDLVPTLRYLPEWFPGTGFLQDAKKYRQLVTEAVTRPHQYVLEQMAAGVANASFSSMLLEGGVSPEEEELIMWAATNIYLGTSTSLTRVVSAIYAFFLAMTIYPEVQRKAQAELDAVVGTERLPRLEDRDSLPYVNAICEEVLRWHVIAPLAVPHVSTEDIFYNGFVVPKGSYVIVNAWSILHDETTYPNPDVFQPERFLGENPQPNPQSICFGFGRRVCPGLHLAEASIFISVAMSLAALDISRHVEDGVEVIPKFEVTGGTVSHPKPFKCRIAPRSTNAEVLLRG</sequence>
<keyword evidence="4 9" id="KW-0349">Heme</keyword>
<keyword evidence="8 10" id="KW-0503">Monooxygenase</keyword>
<dbReference type="InterPro" id="IPR036396">
    <property type="entry name" value="Cyt_P450_sf"/>
</dbReference>
<evidence type="ECO:0000256" key="5">
    <source>
        <dbReference type="ARBA" id="ARBA00022723"/>
    </source>
</evidence>
<dbReference type="InterPro" id="IPR017972">
    <property type="entry name" value="Cyt_P450_CS"/>
</dbReference>
<comment type="cofactor">
    <cofactor evidence="1 9">
        <name>heme</name>
        <dbReference type="ChEBI" id="CHEBI:30413"/>
    </cofactor>
</comment>
<dbReference type="InterPro" id="IPR050364">
    <property type="entry name" value="Cytochrome_P450_fung"/>
</dbReference>
<dbReference type="EMBL" id="KN825175">
    <property type="protein sequence ID" value="KIK93558.1"/>
    <property type="molecule type" value="Genomic_DNA"/>
</dbReference>
<dbReference type="Gene3D" id="1.10.630.10">
    <property type="entry name" value="Cytochrome P450"/>
    <property type="match status" value="1"/>
</dbReference>
<reference evidence="11 12" key="1">
    <citation type="submission" date="2014-04" db="EMBL/GenBank/DDBJ databases">
        <authorList>
            <consortium name="DOE Joint Genome Institute"/>
            <person name="Kuo A."/>
            <person name="Kohler A."/>
            <person name="Jargeat P."/>
            <person name="Nagy L.G."/>
            <person name="Floudas D."/>
            <person name="Copeland A."/>
            <person name="Barry K.W."/>
            <person name="Cichocki N."/>
            <person name="Veneault-Fourrey C."/>
            <person name="LaButti K."/>
            <person name="Lindquist E.A."/>
            <person name="Lipzen A."/>
            <person name="Lundell T."/>
            <person name="Morin E."/>
            <person name="Murat C."/>
            <person name="Sun H."/>
            <person name="Tunlid A."/>
            <person name="Henrissat B."/>
            <person name="Grigoriev I.V."/>
            <person name="Hibbett D.S."/>
            <person name="Martin F."/>
            <person name="Nordberg H.P."/>
            <person name="Cantor M.N."/>
            <person name="Hua S.X."/>
        </authorList>
    </citation>
    <scope>NUCLEOTIDE SEQUENCE [LARGE SCALE GENOMIC DNA]</scope>
    <source>
        <strain evidence="11 12">Ve08.2h10</strain>
    </source>
</reference>
<comment type="pathway">
    <text evidence="2">Secondary metabolite biosynthesis.</text>
</comment>
<dbReference type="PANTHER" id="PTHR46300">
    <property type="entry name" value="P450, PUTATIVE (EUROFUNG)-RELATED-RELATED"/>
    <property type="match status" value="1"/>
</dbReference>
<dbReference type="InterPro" id="IPR001128">
    <property type="entry name" value="Cyt_P450"/>
</dbReference>
<dbReference type="PANTHER" id="PTHR46300:SF7">
    <property type="entry name" value="P450, PUTATIVE (EUROFUNG)-RELATED"/>
    <property type="match status" value="1"/>
</dbReference>
<keyword evidence="6 10" id="KW-0560">Oxidoreductase</keyword>
<dbReference type="GO" id="GO:0020037">
    <property type="term" value="F:heme binding"/>
    <property type="evidence" value="ECO:0007669"/>
    <property type="project" value="InterPro"/>
</dbReference>
<proteinExistence type="inferred from homology"/>
<evidence type="ECO:0000256" key="10">
    <source>
        <dbReference type="RuleBase" id="RU000461"/>
    </source>
</evidence>
<reference evidence="12" key="2">
    <citation type="submission" date="2015-01" db="EMBL/GenBank/DDBJ databases">
        <title>Evolutionary Origins and Diversification of the Mycorrhizal Mutualists.</title>
        <authorList>
            <consortium name="DOE Joint Genome Institute"/>
            <consortium name="Mycorrhizal Genomics Consortium"/>
            <person name="Kohler A."/>
            <person name="Kuo A."/>
            <person name="Nagy L.G."/>
            <person name="Floudas D."/>
            <person name="Copeland A."/>
            <person name="Barry K.W."/>
            <person name="Cichocki N."/>
            <person name="Veneault-Fourrey C."/>
            <person name="LaButti K."/>
            <person name="Lindquist E.A."/>
            <person name="Lipzen A."/>
            <person name="Lundell T."/>
            <person name="Morin E."/>
            <person name="Murat C."/>
            <person name="Riley R."/>
            <person name="Ohm R."/>
            <person name="Sun H."/>
            <person name="Tunlid A."/>
            <person name="Henrissat B."/>
            <person name="Grigoriev I.V."/>
            <person name="Hibbett D.S."/>
            <person name="Martin F."/>
        </authorList>
    </citation>
    <scope>NUCLEOTIDE SEQUENCE [LARGE SCALE GENOMIC DNA]</scope>
    <source>
        <strain evidence="12">Ve08.2h10</strain>
    </source>
</reference>
<gene>
    <name evidence="11" type="ORF">PAXRUDRAFT_144832</name>
</gene>
<evidence type="ECO:0000256" key="3">
    <source>
        <dbReference type="ARBA" id="ARBA00010617"/>
    </source>
</evidence>
<dbReference type="Pfam" id="PF00067">
    <property type="entry name" value="p450"/>
    <property type="match status" value="1"/>
</dbReference>
<evidence type="ECO:0000313" key="12">
    <source>
        <dbReference type="Proteomes" id="UP000054538"/>
    </source>
</evidence>
<keyword evidence="5 9" id="KW-0479">Metal-binding</keyword>
<dbReference type="PRINTS" id="PR00385">
    <property type="entry name" value="P450"/>
</dbReference>
<dbReference type="CDD" id="cd11065">
    <property type="entry name" value="CYP64-like"/>
    <property type="match status" value="1"/>
</dbReference>
<evidence type="ECO:0000256" key="4">
    <source>
        <dbReference type="ARBA" id="ARBA00022617"/>
    </source>
</evidence>
<dbReference type="PRINTS" id="PR00463">
    <property type="entry name" value="EP450I"/>
</dbReference>
<feature type="binding site" description="axial binding residue" evidence="9">
    <location>
        <position position="450"/>
    </location>
    <ligand>
        <name>heme</name>
        <dbReference type="ChEBI" id="CHEBI:30413"/>
    </ligand>
    <ligandPart>
        <name>Fe</name>
        <dbReference type="ChEBI" id="CHEBI:18248"/>
    </ligandPart>
</feature>
<comment type="similarity">
    <text evidence="3 10">Belongs to the cytochrome P450 family.</text>
</comment>
<name>A0A0D0DNU0_9AGAM</name>
<evidence type="ECO:0000256" key="2">
    <source>
        <dbReference type="ARBA" id="ARBA00005179"/>
    </source>
</evidence>
<evidence type="ECO:0000313" key="11">
    <source>
        <dbReference type="EMBL" id="KIK93558.1"/>
    </source>
</evidence>
<dbReference type="OrthoDB" id="2789670at2759"/>
<evidence type="ECO:0000256" key="1">
    <source>
        <dbReference type="ARBA" id="ARBA00001971"/>
    </source>
</evidence>
<dbReference type="GO" id="GO:0016705">
    <property type="term" value="F:oxidoreductase activity, acting on paired donors, with incorporation or reduction of molecular oxygen"/>
    <property type="evidence" value="ECO:0007669"/>
    <property type="project" value="InterPro"/>
</dbReference>
<evidence type="ECO:0000256" key="7">
    <source>
        <dbReference type="ARBA" id="ARBA00023004"/>
    </source>
</evidence>
<dbReference type="SUPFAM" id="SSF48264">
    <property type="entry name" value="Cytochrome P450"/>
    <property type="match status" value="1"/>
</dbReference>
<keyword evidence="12" id="KW-1185">Reference proteome</keyword>
<keyword evidence="7 9" id="KW-0408">Iron</keyword>
<evidence type="ECO:0000256" key="6">
    <source>
        <dbReference type="ARBA" id="ARBA00023002"/>
    </source>
</evidence>
<organism evidence="11 12">
    <name type="scientific">Paxillus rubicundulus Ve08.2h10</name>
    <dbReference type="NCBI Taxonomy" id="930991"/>
    <lineage>
        <taxon>Eukaryota</taxon>
        <taxon>Fungi</taxon>
        <taxon>Dikarya</taxon>
        <taxon>Basidiomycota</taxon>
        <taxon>Agaricomycotina</taxon>
        <taxon>Agaricomycetes</taxon>
        <taxon>Agaricomycetidae</taxon>
        <taxon>Boletales</taxon>
        <taxon>Paxilineae</taxon>
        <taxon>Paxillaceae</taxon>
        <taxon>Paxillus</taxon>
    </lineage>
</organism>
<dbReference type="STRING" id="930991.A0A0D0DNU0"/>
<dbReference type="AlphaFoldDB" id="A0A0D0DNU0"/>